<name>B8CUT2_SHEPW</name>
<dbReference type="EMBL" id="CP000472">
    <property type="protein sequence ID" value="ACJ31408.1"/>
    <property type="molecule type" value="Genomic_DNA"/>
</dbReference>
<reference evidence="1 2" key="1">
    <citation type="journal article" date="2008" name="PLoS ONE">
        <title>Environmental adaptation: genomic analysis of the piezotolerant and psychrotolerant deep-sea iron reducing bacterium Shewanella piezotolerans WP3.</title>
        <authorList>
            <person name="Wang F."/>
            <person name="Wang J."/>
            <person name="Jian H."/>
            <person name="Zhang B."/>
            <person name="Li S."/>
            <person name="Wang F."/>
            <person name="Zeng X."/>
            <person name="Gao L."/>
            <person name="Bartlett D.H."/>
            <person name="Yu J."/>
            <person name="Hu S."/>
            <person name="Xiao X."/>
        </authorList>
    </citation>
    <scope>NUCLEOTIDE SEQUENCE [LARGE SCALE GENOMIC DNA]</scope>
    <source>
        <strain evidence="2">WP3 / JCM 13877</strain>
    </source>
</reference>
<accession>B8CUT2</accession>
<organism evidence="1 2">
    <name type="scientific">Shewanella piezotolerans (strain WP3 / JCM 13877)</name>
    <dbReference type="NCBI Taxonomy" id="225849"/>
    <lineage>
        <taxon>Bacteria</taxon>
        <taxon>Pseudomonadati</taxon>
        <taxon>Pseudomonadota</taxon>
        <taxon>Gammaproteobacteria</taxon>
        <taxon>Alteromonadales</taxon>
        <taxon>Shewanellaceae</taxon>
        <taxon>Shewanella</taxon>
    </lineage>
</organism>
<dbReference type="HOGENOM" id="CLU_3066155_0_0_6"/>
<dbReference type="AlphaFoldDB" id="B8CUT2"/>
<protein>
    <submittedName>
        <fullName evidence="1">Uncharacterized protein</fullName>
    </submittedName>
</protein>
<gene>
    <name evidence="1" type="ordered locus">swp_4778</name>
</gene>
<proteinExistence type="predicted"/>
<keyword evidence="2" id="KW-1185">Reference proteome</keyword>
<dbReference type="STRING" id="225849.swp_4778"/>
<sequence length="53" mass="5824">MLKAHLQGIAQAAIKISNMSSSINPISLVTPNSNQVIKQVDKKHKLAYYVAFL</sequence>
<evidence type="ECO:0000313" key="2">
    <source>
        <dbReference type="Proteomes" id="UP000000753"/>
    </source>
</evidence>
<evidence type="ECO:0000313" key="1">
    <source>
        <dbReference type="EMBL" id="ACJ31408.1"/>
    </source>
</evidence>
<dbReference type="Proteomes" id="UP000000753">
    <property type="component" value="Chromosome"/>
</dbReference>
<dbReference type="KEGG" id="swp:swp_4778"/>